<reference evidence="4" key="2">
    <citation type="submission" date="2022-10" db="EMBL/GenBank/DDBJ databases">
        <authorList>
            <consortium name="ENA_rothamsted_submissions"/>
            <consortium name="culmorum"/>
            <person name="King R."/>
        </authorList>
    </citation>
    <scope>NUCLEOTIDE SEQUENCE</scope>
</reference>
<dbReference type="SUPFAM" id="SSF49417">
    <property type="entry name" value="p53-like transcription factors"/>
    <property type="match status" value="1"/>
</dbReference>
<dbReference type="GO" id="GO:0048731">
    <property type="term" value="P:system development"/>
    <property type="evidence" value="ECO:0007669"/>
    <property type="project" value="UniProtKB-ARBA"/>
</dbReference>
<dbReference type="InterPro" id="IPR011539">
    <property type="entry name" value="RHD_DNA_bind_dom"/>
</dbReference>
<feature type="compositionally biased region" description="Acidic residues" evidence="2">
    <location>
        <begin position="830"/>
        <end position="851"/>
    </location>
</feature>
<dbReference type="PROSITE" id="PS50297">
    <property type="entry name" value="ANK_REP_REGION"/>
    <property type="match status" value="2"/>
</dbReference>
<dbReference type="EMBL" id="OU893338">
    <property type="protein sequence ID" value="CAG9795155.1"/>
    <property type="molecule type" value="Genomic_DNA"/>
</dbReference>
<feature type="domain" description="RHD" evidence="3">
    <location>
        <begin position="44"/>
        <end position="223"/>
    </location>
</feature>
<dbReference type="GO" id="GO:0000981">
    <property type="term" value="F:DNA-binding transcription factor activity, RNA polymerase II-specific"/>
    <property type="evidence" value="ECO:0007669"/>
    <property type="project" value="TreeGrafter"/>
</dbReference>
<feature type="region of interest" description="Disordered" evidence="2">
    <location>
        <begin position="497"/>
        <end position="532"/>
    </location>
</feature>
<dbReference type="InterPro" id="IPR037059">
    <property type="entry name" value="RHD_DNA_bind_dom_sf"/>
</dbReference>
<feature type="region of interest" description="Disordered" evidence="2">
    <location>
        <begin position="1"/>
        <end position="30"/>
    </location>
</feature>
<dbReference type="GO" id="GO:0005737">
    <property type="term" value="C:cytoplasm"/>
    <property type="evidence" value="ECO:0007669"/>
    <property type="project" value="InterPro"/>
</dbReference>
<dbReference type="InterPro" id="IPR011029">
    <property type="entry name" value="DEATH-like_dom_sf"/>
</dbReference>
<evidence type="ECO:0000256" key="2">
    <source>
        <dbReference type="SAM" id="MobiDB-lite"/>
    </source>
</evidence>
<dbReference type="GO" id="GO:0000978">
    <property type="term" value="F:RNA polymerase II cis-regulatory region sequence-specific DNA binding"/>
    <property type="evidence" value="ECO:0007669"/>
    <property type="project" value="TreeGrafter"/>
</dbReference>
<dbReference type="InterPro" id="IPR002110">
    <property type="entry name" value="Ankyrin_rpt"/>
</dbReference>
<dbReference type="CDD" id="cd01177">
    <property type="entry name" value="IPT_NFkappaB"/>
    <property type="match status" value="1"/>
</dbReference>
<dbReference type="PRINTS" id="PR00057">
    <property type="entry name" value="NFKBTNSCPFCT"/>
</dbReference>
<dbReference type="Proteomes" id="UP001153714">
    <property type="component" value="Chromosome 7"/>
</dbReference>
<keyword evidence="1" id="KW-0040">ANK repeat</keyword>
<dbReference type="PANTHER" id="PTHR24169">
    <property type="entry name" value="NUCLEAR FACTOR NF-KAPPA-B PROTEIN"/>
    <property type="match status" value="1"/>
</dbReference>
<dbReference type="InterPro" id="IPR000451">
    <property type="entry name" value="NFkB/Dor"/>
</dbReference>
<evidence type="ECO:0000259" key="3">
    <source>
        <dbReference type="PROSITE" id="PS50254"/>
    </source>
</evidence>
<name>A0A9N9RCU6_9NEOP</name>
<feature type="compositionally biased region" description="Low complexity" evidence="2">
    <location>
        <begin position="14"/>
        <end position="30"/>
    </location>
</feature>
<dbReference type="InterPro" id="IPR032397">
    <property type="entry name" value="RHD_dimer"/>
</dbReference>
<evidence type="ECO:0000313" key="4">
    <source>
        <dbReference type="EMBL" id="CAG9795155.1"/>
    </source>
</evidence>
<dbReference type="Gene3D" id="2.60.40.340">
    <property type="entry name" value="Rel homology domain (RHD), DNA-binding domain"/>
    <property type="match status" value="1"/>
</dbReference>
<dbReference type="SMART" id="SM00429">
    <property type="entry name" value="IPT"/>
    <property type="match status" value="1"/>
</dbReference>
<dbReference type="SUPFAM" id="SSF81296">
    <property type="entry name" value="E set domains"/>
    <property type="match status" value="1"/>
</dbReference>
<reference evidence="4" key="1">
    <citation type="submission" date="2021-12" db="EMBL/GenBank/DDBJ databases">
        <authorList>
            <person name="King R."/>
        </authorList>
    </citation>
    <scope>NUCLEOTIDE SEQUENCE</scope>
</reference>
<dbReference type="Pfam" id="PF00554">
    <property type="entry name" value="RHD_DNA_bind"/>
    <property type="match status" value="1"/>
</dbReference>
<sequence>MSASDDTESYYIESPLSQSDSPYSSPSQQVPQLATSMIGLSCTDGRPYLRIVEQPQSHFRFRYKSEMVGTHGCLLGESYANSKTKTHPTVELVNYSGRAVIRCRLSQHKTPDEHPHKLLEEEQDRDVSYGVPEHGSYKVGFAGMGIIHTAKKDVPALLYKKYSEAVGNARVNPKELSVFCENEAKAINLNIVRLRFSAHDIITDKEICPPVFSRPIYNMKCAATNDLKICRISRICGRASGGDDVFLLVEKVNKKNITVRLYELNENGEEVWSAPGNFLQNDVHHQYAIVFRTPPYQDKNTPVDKKVFIELVRPSDGRTSEPKDFCYKAAPAYKFNKKRKVNSAFSSYNSTESSLKSTSDIPATVLLLDQKNEQHEEDLKNVNIFNIPQIPQIPMSSPLSSSDLGEALYGIQTEGSPSESTFYDSPMLPQSMVEPPDLQLNSTELERILKDNASIPAEEKEQFCNTDWSEYLKSYTDSLSEENNSFRMDIIRSMLTTDSGRPMKTEASPSKPNKFEVKQENSDSTPTKSNIDKIKNSTEYSAFYTAEDGMEVKKLVKELCEMIRMKTGIQKKQIVRSKLDKLFEMRLSNGDTFLHMTLCSKEPSLEYIVKLIHSMKMTNLLNLTNNQSQTILHLAVIHDMPNVIPLLVEKGCDPMIEDAEGNNVIHNAVIYQSCLEPLLTALKRSSVPFNINAYNNEKQTALHLAVIHKSAASVRQLMRNGASNNVRDSGGRTPLHLAAYDDCVDVARELLEYVAPSEINALDERGYTALQVACDGVVKENTLDIVKLLLLKKADPQKCEDGKYSAWHLAKDKPSIREVMMTYLPGGVNPEDDDIKSEPEDEFESADENEMPEGGLTELSQYVSELCPILDASESWRRLATRFQLQHLYSWYANTSSPTRTLLNYLKECGNNITSKTLATILDEIGEREAANIIRRYID</sequence>
<dbReference type="OrthoDB" id="10254686at2759"/>
<dbReference type="InterPro" id="IPR002909">
    <property type="entry name" value="IPT_dom"/>
</dbReference>
<dbReference type="Pfam" id="PF16179">
    <property type="entry name" value="RHD_dimer"/>
    <property type="match status" value="1"/>
</dbReference>
<dbReference type="Pfam" id="PF12796">
    <property type="entry name" value="Ank_2"/>
    <property type="match status" value="1"/>
</dbReference>
<gene>
    <name evidence="4" type="ORF">DIATSA_LOCUS12454</name>
</gene>
<organism evidence="4 5">
    <name type="scientific">Diatraea saccharalis</name>
    <name type="common">sugarcane borer</name>
    <dbReference type="NCBI Taxonomy" id="40085"/>
    <lineage>
        <taxon>Eukaryota</taxon>
        <taxon>Metazoa</taxon>
        <taxon>Ecdysozoa</taxon>
        <taxon>Arthropoda</taxon>
        <taxon>Hexapoda</taxon>
        <taxon>Insecta</taxon>
        <taxon>Pterygota</taxon>
        <taxon>Neoptera</taxon>
        <taxon>Endopterygota</taxon>
        <taxon>Lepidoptera</taxon>
        <taxon>Glossata</taxon>
        <taxon>Ditrysia</taxon>
        <taxon>Pyraloidea</taxon>
        <taxon>Crambidae</taxon>
        <taxon>Crambinae</taxon>
        <taxon>Diatraea</taxon>
    </lineage>
</organism>
<evidence type="ECO:0000313" key="5">
    <source>
        <dbReference type="Proteomes" id="UP001153714"/>
    </source>
</evidence>
<keyword evidence="5" id="KW-1185">Reference proteome</keyword>
<dbReference type="PANTHER" id="PTHR24169:SF28">
    <property type="entry name" value="NUCLEAR FACTOR NF-KAPPA-B P110 SUBUNIT"/>
    <property type="match status" value="1"/>
</dbReference>
<evidence type="ECO:0000256" key="1">
    <source>
        <dbReference type="PROSITE-ProRule" id="PRU00023"/>
    </source>
</evidence>
<dbReference type="InterPro" id="IPR013783">
    <property type="entry name" value="Ig-like_fold"/>
</dbReference>
<feature type="repeat" description="ANK" evidence="1">
    <location>
        <begin position="730"/>
        <end position="752"/>
    </location>
</feature>
<dbReference type="AlphaFoldDB" id="A0A9N9RCU6"/>
<feature type="repeat" description="ANK" evidence="1">
    <location>
        <begin position="697"/>
        <end position="729"/>
    </location>
</feature>
<feature type="region of interest" description="Disordered" evidence="2">
    <location>
        <begin position="827"/>
        <end position="852"/>
    </location>
</feature>
<dbReference type="SMART" id="SM00248">
    <property type="entry name" value="ANK"/>
    <property type="match status" value="5"/>
</dbReference>
<dbReference type="SUPFAM" id="SSF47986">
    <property type="entry name" value="DEATH domain"/>
    <property type="match status" value="1"/>
</dbReference>
<dbReference type="Gene3D" id="1.10.533.10">
    <property type="entry name" value="Death Domain, Fas"/>
    <property type="match status" value="1"/>
</dbReference>
<proteinExistence type="predicted"/>
<protein>
    <recommendedName>
        <fullName evidence="3">RHD domain-containing protein</fullName>
    </recommendedName>
</protein>
<dbReference type="InterPro" id="IPR036770">
    <property type="entry name" value="Ankyrin_rpt-contain_sf"/>
</dbReference>
<dbReference type="InterPro" id="IPR008967">
    <property type="entry name" value="p53-like_TF_DNA-bd_sf"/>
</dbReference>
<feature type="repeat" description="ANK" evidence="1">
    <location>
        <begin position="627"/>
        <end position="659"/>
    </location>
</feature>
<accession>A0A9N9RCU6</accession>
<dbReference type="Gene3D" id="2.60.40.10">
    <property type="entry name" value="Immunoglobulins"/>
    <property type="match status" value="1"/>
</dbReference>
<dbReference type="GO" id="GO:0048468">
    <property type="term" value="P:cell development"/>
    <property type="evidence" value="ECO:0007669"/>
    <property type="project" value="UniProtKB-ARBA"/>
</dbReference>
<dbReference type="Gene3D" id="1.25.40.20">
    <property type="entry name" value="Ankyrin repeat-containing domain"/>
    <property type="match status" value="1"/>
</dbReference>
<dbReference type="PROSITE" id="PS50254">
    <property type="entry name" value="REL_2"/>
    <property type="match status" value="1"/>
</dbReference>
<dbReference type="PROSITE" id="PS50088">
    <property type="entry name" value="ANK_REPEAT"/>
    <property type="match status" value="3"/>
</dbReference>
<dbReference type="InterPro" id="IPR014756">
    <property type="entry name" value="Ig_E-set"/>
</dbReference>
<dbReference type="SUPFAM" id="SSF48403">
    <property type="entry name" value="Ankyrin repeat"/>
    <property type="match status" value="1"/>
</dbReference>
<dbReference type="InterPro" id="IPR033926">
    <property type="entry name" value="IPT_NFkappaB"/>
</dbReference>